<comment type="caution">
    <text evidence="3">The sequence shown here is derived from an EMBL/GenBank/DDBJ whole genome shotgun (WGS) entry which is preliminary data.</text>
</comment>
<dbReference type="SUPFAM" id="SSF81296">
    <property type="entry name" value="E set domains"/>
    <property type="match status" value="1"/>
</dbReference>
<gene>
    <name evidence="3" type="ORF">TKK_003100</name>
</gene>
<dbReference type="GO" id="GO:0006357">
    <property type="term" value="P:regulation of transcription by RNA polymerase II"/>
    <property type="evidence" value="ECO:0007669"/>
    <property type="project" value="UniProtKB-ARBA"/>
</dbReference>
<dbReference type="SUPFAM" id="SSF49417">
    <property type="entry name" value="p53-like transcription factors"/>
    <property type="match status" value="1"/>
</dbReference>
<dbReference type="GO" id="GO:0048731">
    <property type="term" value="P:system development"/>
    <property type="evidence" value="ECO:0007669"/>
    <property type="project" value="UniProtKB-ARBA"/>
</dbReference>
<dbReference type="InterPro" id="IPR037059">
    <property type="entry name" value="RHD_DNA_bind_dom_sf"/>
</dbReference>
<dbReference type="InterPro" id="IPR000451">
    <property type="entry name" value="NFkB/Dor"/>
</dbReference>
<evidence type="ECO:0000313" key="3">
    <source>
        <dbReference type="EMBL" id="KAL3404111.1"/>
    </source>
</evidence>
<dbReference type="AlphaFoldDB" id="A0ABD2XHJ0"/>
<accession>A0ABD2XHJ0</accession>
<dbReference type="InterPro" id="IPR014756">
    <property type="entry name" value="Ig_E-set"/>
</dbReference>
<dbReference type="SMART" id="SM00429">
    <property type="entry name" value="IPT"/>
    <property type="match status" value="1"/>
</dbReference>
<dbReference type="Gene3D" id="2.60.40.10">
    <property type="entry name" value="Immunoglobulins"/>
    <property type="match status" value="1"/>
</dbReference>
<dbReference type="InterPro" id="IPR032397">
    <property type="entry name" value="RHD_dimer"/>
</dbReference>
<proteinExistence type="predicted"/>
<feature type="domain" description="RHD" evidence="2">
    <location>
        <begin position="65"/>
        <end position="238"/>
    </location>
</feature>
<dbReference type="Gene3D" id="2.60.40.340">
    <property type="entry name" value="Rel homology domain (RHD), DNA-binding domain"/>
    <property type="match status" value="1"/>
</dbReference>
<sequence length="696" mass="78341">MDRMAECNISEVLEAIKQADPENNIVSNNIDQDLNLIYPSQNQNQNMMNNYTPPGYNGKIPTGIVEIIEQPASKALRFRYKCEGRSAGSIPGVHSTPDVKTFPTIRIAGYKGKAICVVSCVTKDPPYRPHPHSLVGKENCRKGVCTVQFPQDTMTITFDKLGVQCVKKKEIEEALRVREEIRVDPFKTGFDHKKNPSSIDLNVIRLCFQVFVMNKEGKFNRGLAPVVSEPIYDKKANSDLMICKMSHCSASVHGGTEMIILCERVNKDDIQIVFYEESNGKVIWEGLGDFTPPQVHKQVGISFRTPAYHDPMIDRTVHAYVQLRRPSDGMTSESIQFNFLPSGRPGNLYSLRRALARKSFNNDTVSNDVTFNNNINVNRYLMDINLESKVRQSPLRPSQKCTLENRASQTSCTNLNNENTIGPDFNKAQNEWLDCNDVNRWVEQSQEAIVKLPCADELETASLNNSAADQCLDELLSQVVELDKIYEDTQAKLMNDQHEAMEIQSDVRDDQTYTSLQLAMKNPLWVNQEVAPSQEPFNKEQTPPTPPLPRRDAENKVPPLPPKRIRKTPSMPVLTNQMFYAPNKTLPSSPKLVTKPGLFSKLFSRKPKKDASYPNNGLTGITNNTIRCESMPPVRAMARLDGDETPPYGAELTDVEHYALYTAMAPRATDSEFDEMSFYYSPVEGGKILLEAKQTG</sequence>
<dbReference type="PROSITE" id="PS01204">
    <property type="entry name" value="REL_1"/>
    <property type="match status" value="1"/>
</dbReference>
<evidence type="ECO:0000313" key="4">
    <source>
        <dbReference type="Proteomes" id="UP001627154"/>
    </source>
</evidence>
<dbReference type="GO" id="GO:0048468">
    <property type="term" value="P:cell development"/>
    <property type="evidence" value="ECO:0007669"/>
    <property type="project" value="UniProtKB-ARBA"/>
</dbReference>
<dbReference type="PRINTS" id="PR00057">
    <property type="entry name" value="NFKBTNSCPFCT"/>
</dbReference>
<feature type="region of interest" description="Disordered" evidence="1">
    <location>
        <begin position="532"/>
        <end position="568"/>
    </location>
</feature>
<dbReference type="InterPro" id="IPR011539">
    <property type="entry name" value="RHD_DNA_bind_dom"/>
</dbReference>
<dbReference type="EMBL" id="JBJJXI010000026">
    <property type="protein sequence ID" value="KAL3404111.1"/>
    <property type="molecule type" value="Genomic_DNA"/>
</dbReference>
<keyword evidence="4" id="KW-1185">Reference proteome</keyword>
<dbReference type="InterPro" id="IPR013783">
    <property type="entry name" value="Ig-like_fold"/>
</dbReference>
<reference evidence="3 4" key="1">
    <citation type="journal article" date="2024" name="bioRxiv">
        <title>A reference genome for Trichogramma kaykai: A tiny desert-dwelling parasitoid wasp with competing sex-ratio distorters.</title>
        <authorList>
            <person name="Culotta J."/>
            <person name="Lindsey A.R."/>
        </authorList>
    </citation>
    <scope>NUCLEOTIDE SEQUENCE [LARGE SCALE GENOMIC DNA]</scope>
    <source>
        <strain evidence="3 4">KSX58</strain>
    </source>
</reference>
<evidence type="ECO:0000256" key="1">
    <source>
        <dbReference type="SAM" id="MobiDB-lite"/>
    </source>
</evidence>
<dbReference type="Pfam" id="PF16179">
    <property type="entry name" value="RHD_dimer"/>
    <property type="match status" value="1"/>
</dbReference>
<dbReference type="PROSITE" id="PS50254">
    <property type="entry name" value="REL_2"/>
    <property type="match status" value="1"/>
</dbReference>
<dbReference type="PANTHER" id="PTHR24169:SF25">
    <property type="entry name" value="DORSAL-RELATED IMMUNITY FACTOR DIF-RELATED"/>
    <property type="match status" value="1"/>
</dbReference>
<dbReference type="Pfam" id="PF00554">
    <property type="entry name" value="RHD_DNA_bind"/>
    <property type="match status" value="1"/>
</dbReference>
<dbReference type="GO" id="GO:0000977">
    <property type="term" value="F:RNA polymerase II transcription regulatory region sequence-specific DNA binding"/>
    <property type="evidence" value="ECO:0007669"/>
    <property type="project" value="UniProtKB-ARBA"/>
</dbReference>
<dbReference type="InterPro" id="IPR002909">
    <property type="entry name" value="IPT_dom"/>
</dbReference>
<name>A0ABD2XHJ0_9HYME</name>
<dbReference type="PANTHER" id="PTHR24169">
    <property type="entry name" value="NUCLEAR FACTOR NF-KAPPA-B PROTEIN"/>
    <property type="match status" value="1"/>
</dbReference>
<dbReference type="Proteomes" id="UP001627154">
    <property type="component" value="Unassembled WGS sequence"/>
</dbReference>
<dbReference type="InterPro" id="IPR030492">
    <property type="entry name" value="RHD_CS"/>
</dbReference>
<organism evidence="3 4">
    <name type="scientific">Trichogramma kaykai</name>
    <dbReference type="NCBI Taxonomy" id="54128"/>
    <lineage>
        <taxon>Eukaryota</taxon>
        <taxon>Metazoa</taxon>
        <taxon>Ecdysozoa</taxon>
        <taxon>Arthropoda</taxon>
        <taxon>Hexapoda</taxon>
        <taxon>Insecta</taxon>
        <taxon>Pterygota</taxon>
        <taxon>Neoptera</taxon>
        <taxon>Endopterygota</taxon>
        <taxon>Hymenoptera</taxon>
        <taxon>Apocrita</taxon>
        <taxon>Proctotrupomorpha</taxon>
        <taxon>Chalcidoidea</taxon>
        <taxon>Trichogrammatidae</taxon>
        <taxon>Trichogramma</taxon>
    </lineage>
</organism>
<dbReference type="FunFam" id="2.60.40.340:FF:000006">
    <property type="entry name" value="Dorsal isoform 1-B"/>
    <property type="match status" value="1"/>
</dbReference>
<dbReference type="InterPro" id="IPR008967">
    <property type="entry name" value="p53-like_TF_DNA-bd_sf"/>
</dbReference>
<evidence type="ECO:0000259" key="2">
    <source>
        <dbReference type="PROSITE" id="PS50254"/>
    </source>
</evidence>
<protein>
    <recommendedName>
        <fullName evidence="2">RHD domain-containing protein</fullName>
    </recommendedName>
</protein>